<keyword evidence="1" id="KW-0472">Membrane</keyword>
<protein>
    <submittedName>
        <fullName evidence="2">Uncharacterized protein</fullName>
    </submittedName>
</protein>
<keyword evidence="1" id="KW-1133">Transmembrane helix</keyword>
<keyword evidence="1" id="KW-0812">Transmembrane</keyword>
<evidence type="ECO:0000313" key="2">
    <source>
        <dbReference type="EMBL" id="KKQ38932.1"/>
    </source>
</evidence>
<reference evidence="2 3" key="1">
    <citation type="journal article" date="2015" name="Nature">
        <title>rRNA introns, odd ribosomes, and small enigmatic genomes across a large radiation of phyla.</title>
        <authorList>
            <person name="Brown C.T."/>
            <person name="Hug L.A."/>
            <person name="Thomas B.C."/>
            <person name="Sharon I."/>
            <person name="Castelle C.J."/>
            <person name="Singh A."/>
            <person name="Wilkins M.J."/>
            <person name="Williams K.H."/>
            <person name="Banfield J.F."/>
        </authorList>
    </citation>
    <scope>NUCLEOTIDE SEQUENCE [LARGE SCALE GENOMIC DNA]</scope>
</reference>
<evidence type="ECO:0000256" key="1">
    <source>
        <dbReference type="SAM" id="Phobius"/>
    </source>
</evidence>
<name>A0A0G0H9W7_9BACT</name>
<accession>A0A0G0H9W7</accession>
<gene>
    <name evidence="2" type="ORF">US54_C0001G0057</name>
</gene>
<proteinExistence type="predicted"/>
<dbReference type="Proteomes" id="UP000034471">
    <property type="component" value="Unassembled WGS sequence"/>
</dbReference>
<sequence>MCSFVPILTALLSTLIRYTTYMWTVIDWLKRFFSDLYHATIFAAIEYDEHLQMTKTTTQRFLIWVVIGVVLLTIAIGLLYLIWYFLDAIQVSEL</sequence>
<organism evidence="2 3">
    <name type="scientific">Candidatus Roizmanbacteria bacterium GW2011_GWA2_37_7</name>
    <dbReference type="NCBI Taxonomy" id="1618481"/>
    <lineage>
        <taxon>Bacteria</taxon>
        <taxon>Candidatus Roizmaniibacteriota</taxon>
    </lineage>
</organism>
<evidence type="ECO:0000313" key="3">
    <source>
        <dbReference type="Proteomes" id="UP000034471"/>
    </source>
</evidence>
<dbReference type="AlphaFoldDB" id="A0A0G0H9W7"/>
<comment type="caution">
    <text evidence="2">The sequence shown here is derived from an EMBL/GenBank/DDBJ whole genome shotgun (WGS) entry which is preliminary data.</text>
</comment>
<feature type="transmembrane region" description="Helical" evidence="1">
    <location>
        <begin position="61"/>
        <end position="86"/>
    </location>
</feature>
<dbReference type="EMBL" id="LBTJ01000001">
    <property type="protein sequence ID" value="KKQ38932.1"/>
    <property type="molecule type" value="Genomic_DNA"/>
</dbReference>
<dbReference type="STRING" id="1618481.US54_C0001G0057"/>